<evidence type="ECO:0000313" key="3">
    <source>
        <dbReference type="WBParaSite" id="BTMF_0000845001-mRNA-1"/>
    </source>
</evidence>
<keyword evidence="2" id="KW-1185">Reference proteome</keyword>
<protein>
    <submittedName>
        <fullName evidence="1 3">Uncharacterized protein</fullName>
    </submittedName>
</protein>
<sequence length="78" mass="8761">MLPIVESKIAYYARSAKITEQKLKFGFTFDIRCIKRERLGELLASAGCCSTSNVPELVNSIFYHDFFISSTVNCLSGM</sequence>
<dbReference type="Proteomes" id="UP000280834">
    <property type="component" value="Unassembled WGS sequence"/>
</dbReference>
<dbReference type="AlphaFoldDB" id="A0A0R3QL92"/>
<organism evidence="3">
    <name type="scientific">Brugia timori</name>
    <dbReference type="NCBI Taxonomy" id="42155"/>
    <lineage>
        <taxon>Eukaryota</taxon>
        <taxon>Metazoa</taxon>
        <taxon>Ecdysozoa</taxon>
        <taxon>Nematoda</taxon>
        <taxon>Chromadorea</taxon>
        <taxon>Rhabditida</taxon>
        <taxon>Spirurina</taxon>
        <taxon>Spiruromorpha</taxon>
        <taxon>Filarioidea</taxon>
        <taxon>Onchocercidae</taxon>
        <taxon>Brugia</taxon>
    </lineage>
</organism>
<reference evidence="1 2" key="2">
    <citation type="submission" date="2018-11" db="EMBL/GenBank/DDBJ databases">
        <authorList>
            <consortium name="Pathogen Informatics"/>
        </authorList>
    </citation>
    <scope>NUCLEOTIDE SEQUENCE [LARGE SCALE GENOMIC DNA]</scope>
</reference>
<reference evidence="3" key="1">
    <citation type="submission" date="2017-02" db="UniProtKB">
        <authorList>
            <consortium name="WormBaseParasite"/>
        </authorList>
    </citation>
    <scope>IDENTIFICATION</scope>
</reference>
<proteinExistence type="predicted"/>
<dbReference type="EMBL" id="UZAG01015618">
    <property type="protein sequence ID" value="VDO21969.1"/>
    <property type="molecule type" value="Genomic_DNA"/>
</dbReference>
<dbReference type="WBParaSite" id="BTMF_0000845001-mRNA-1">
    <property type="protein sequence ID" value="BTMF_0000845001-mRNA-1"/>
    <property type="gene ID" value="BTMF_0000845001"/>
</dbReference>
<accession>A0A0R3QL92</accession>
<evidence type="ECO:0000313" key="1">
    <source>
        <dbReference type="EMBL" id="VDO21969.1"/>
    </source>
</evidence>
<gene>
    <name evidence="1" type="ORF">BTMF_LOCUS6501</name>
</gene>
<name>A0A0R3QL92_9BILA</name>
<evidence type="ECO:0000313" key="2">
    <source>
        <dbReference type="Proteomes" id="UP000280834"/>
    </source>
</evidence>